<comment type="caution">
    <text evidence="2">The sequence shown here is derived from an EMBL/GenBank/DDBJ whole genome shotgun (WGS) entry which is preliminary data.</text>
</comment>
<evidence type="ECO:0000313" key="2">
    <source>
        <dbReference type="EMBL" id="MVM35210.1"/>
    </source>
</evidence>
<dbReference type="AlphaFoldDB" id="A0A7K1SN35"/>
<feature type="transmembrane region" description="Helical" evidence="1">
    <location>
        <begin position="69"/>
        <end position="86"/>
    </location>
</feature>
<proteinExistence type="predicted"/>
<name>A0A7K1SN35_9BACT</name>
<sequence>MLPLLKLLNQVIYFLLELSMLASFGYAGFHSSDRPYRNYLVGFGLPLVAAILWGIFMAPRSNYRLGSPYRSFLALMLFGISAFLLYRTGHMHLAIVFAGIALVSELTAVALKQ</sequence>
<feature type="transmembrane region" description="Helical" evidence="1">
    <location>
        <begin position="7"/>
        <end position="27"/>
    </location>
</feature>
<evidence type="ECO:0000256" key="1">
    <source>
        <dbReference type="SAM" id="Phobius"/>
    </source>
</evidence>
<keyword evidence="1" id="KW-0472">Membrane</keyword>
<keyword evidence="1" id="KW-0812">Transmembrane</keyword>
<feature type="transmembrane region" description="Helical" evidence="1">
    <location>
        <begin position="92"/>
        <end position="111"/>
    </location>
</feature>
<dbReference type="Proteomes" id="UP000436006">
    <property type="component" value="Unassembled WGS sequence"/>
</dbReference>
<dbReference type="Pfam" id="PF10823">
    <property type="entry name" value="DUF2568"/>
    <property type="match status" value="1"/>
</dbReference>
<protein>
    <submittedName>
        <fullName evidence="2">DUF2568 domain-containing protein</fullName>
    </submittedName>
</protein>
<dbReference type="InterPro" id="IPR021214">
    <property type="entry name" value="DUF2568"/>
</dbReference>
<keyword evidence="3" id="KW-1185">Reference proteome</keyword>
<reference evidence="2 3" key="1">
    <citation type="submission" date="2019-12" db="EMBL/GenBank/DDBJ databases">
        <title>Spirosoma sp. HMF4905 genome sequencing and assembly.</title>
        <authorList>
            <person name="Kang H."/>
            <person name="Cha I."/>
            <person name="Kim H."/>
            <person name="Joh K."/>
        </authorList>
    </citation>
    <scope>NUCLEOTIDE SEQUENCE [LARGE SCALE GENOMIC DNA]</scope>
    <source>
        <strain evidence="2 3">HMF4905</strain>
    </source>
</reference>
<keyword evidence="1" id="KW-1133">Transmembrane helix</keyword>
<accession>A0A7K1SN35</accession>
<gene>
    <name evidence="2" type="ORF">GO755_34625</name>
</gene>
<feature type="transmembrane region" description="Helical" evidence="1">
    <location>
        <begin position="39"/>
        <end position="57"/>
    </location>
</feature>
<evidence type="ECO:0000313" key="3">
    <source>
        <dbReference type="Proteomes" id="UP000436006"/>
    </source>
</evidence>
<dbReference type="EMBL" id="WPIN01000021">
    <property type="protein sequence ID" value="MVM35210.1"/>
    <property type="molecule type" value="Genomic_DNA"/>
</dbReference>
<organism evidence="2 3">
    <name type="scientific">Spirosoma arboris</name>
    <dbReference type="NCBI Taxonomy" id="2682092"/>
    <lineage>
        <taxon>Bacteria</taxon>
        <taxon>Pseudomonadati</taxon>
        <taxon>Bacteroidota</taxon>
        <taxon>Cytophagia</taxon>
        <taxon>Cytophagales</taxon>
        <taxon>Cytophagaceae</taxon>
        <taxon>Spirosoma</taxon>
    </lineage>
</organism>